<dbReference type="InterPro" id="IPR015943">
    <property type="entry name" value="WD40/YVTN_repeat-like_dom_sf"/>
</dbReference>
<dbReference type="InterPro" id="IPR001680">
    <property type="entry name" value="WD40_rpt"/>
</dbReference>
<proteinExistence type="predicted"/>
<reference evidence="3 4" key="1">
    <citation type="journal article" date="2024" name="Plant Biotechnol. J.">
        <title>Dendrobium thyrsiflorum genome and its molecular insights into genes involved in important horticultural traits.</title>
        <authorList>
            <person name="Chen B."/>
            <person name="Wang J.Y."/>
            <person name="Zheng P.J."/>
            <person name="Li K.L."/>
            <person name="Liang Y.M."/>
            <person name="Chen X.F."/>
            <person name="Zhang C."/>
            <person name="Zhao X."/>
            <person name="He X."/>
            <person name="Zhang G.Q."/>
            <person name="Liu Z.J."/>
            <person name="Xu Q."/>
        </authorList>
    </citation>
    <scope>NUCLEOTIDE SEQUENCE [LARGE SCALE GENOMIC DNA]</scope>
    <source>
        <strain evidence="3">GZMU011</strain>
    </source>
</reference>
<dbReference type="PANTHER" id="PTHR19920:SF0">
    <property type="entry name" value="CYTOSOLIC IRON-SULFUR PROTEIN ASSEMBLY PROTEIN CIAO1-RELATED"/>
    <property type="match status" value="1"/>
</dbReference>
<dbReference type="PROSITE" id="PS50082">
    <property type="entry name" value="WD_REPEATS_2"/>
    <property type="match status" value="1"/>
</dbReference>
<dbReference type="PANTHER" id="PTHR19920">
    <property type="entry name" value="WD40 PROTEIN CIAO1"/>
    <property type="match status" value="1"/>
</dbReference>
<comment type="caution">
    <text evidence="3">The sequence shown here is derived from an EMBL/GenBank/DDBJ whole genome shotgun (WGS) entry which is preliminary data.</text>
</comment>
<dbReference type="EMBL" id="JANQDX010000015">
    <property type="protein sequence ID" value="KAL0910732.1"/>
    <property type="molecule type" value="Genomic_DNA"/>
</dbReference>
<sequence>MVKGETTTYMKKSTTTKHLQQEHFDDMVEHGAYYGNESGKDSSSTRHSRGARGPMDLYMINPGEDRGQAQMMPAVGTREGRRQVCIDIGRFFFENDILFNVVTSPAYFNMIPPLSYRVLQLEFWASFVLPLGKRKVGNIEDDEDLTFLDTIGDEDASTEDPISDGFHLCTLSGYHDRTVFSVNWSRDGIIATGAADDSICLFHETKDSSVGGQSYSLILKKDKAHDMDVNSVQWNPKEPKILASASDDGSIKLWRLTQVP</sequence>
<dbReference type="AlphaFoldDB" id="A0ABD0UK61"/>
<dbReference type="InterPro" id="IPR036322">
    <property type="entry name" value="WD40_repeat_dom_sf"/>
</dbReference>
<feature type="region of interest" description="Disordered" evidence="2">
    <location>
        <begin position="35"/>
        <end position="54"/>
    </location>
</feature>
<evidence type="ECO:0000313" key="3">
    <source>
        <dbReference type="EMBL" id="KAL0910732.1"/>
    </source>
</evidence>
<organism evidence="3 4">
    <name type="scientific">Dendrobium thyrsiflorum</name>
    <name type="common">Pinecone-like raceme dendrobium</name>
    <name type="synonym">Orchid</name>
    <dbReference type="NCBI Taxonomy" id="117978"/>
    <lineage>
        <taxon>Eukaryota</taxon>
        <taxon>Viridiplantae</taxon>
        <taxon>Streptophyta</taxon>
        <taxon>Embryophyta</taxon>
        <taxon>Tracheophyta</taxon>
        <taxon>Spermatophyta</taxon>
        <taxon>Magnoliopsida</taxon>
        <taxon>Liliopsida</taxon>
        <taxon>Asparagales</taxon>
        <taxon>Orchidaceae</taxon>
        <taxon>Epidendroideae</taxon>
        <taxon>Malaxideae</taxon>
        <taxon>Dendrobiinae</taxon>
        <taxon>Dendrobium</taxon>
    </lineage>
</organism>
<feature type="repeat" description="WD" evidence="1">
    <location>
        <begin position="222"/>
        <end position="260"/>
    </location>
</feature>
<evidence type="ECO:0000313" key="4">
    <source>
        <dbReference type="Proteomes" id="UP001552299"/>
    </source>
</evidence>
<keyword evidence="1" id="KW-0853">WD repeat</keyword>
<keyword evidence="4" id="KW-1185">Reference proteome</keyword>
<name>A0ABD0UK61_DENTH</name>
<evidence type="ECO:0000256" key="1">
    <source>
        <dbReference type="PROSITE-ProRule" id="PRU00221"/>
    </source>
</evidence>
<protein>
    <submittedName>
        <fullName evidence="3">Uncharacterized protein</fullName>
    </submittedName>
</protein>
<dbReference type="Proteomes" id="UP001552299">
    <property type="component" value="Unassembled WGS sequence"/>
</dbReference>
<dbReference type="Gene3D" id="2.130.10.10">
    <property type="entry name" value="YVTN repeat-like/Quinoprotein amine dehydrogenase"/>
    <property type="match status" value="1"/>
</dbReference>
<dbReference type="PROSITE" id="PS50294">
    <property type="entry name" value="WD_REPEATS_REGION"/>
    <property type="match status" value="1"/>
</dbReference>
<accession>A0ABD0UK61</accession>
<dbReference type="SMART" id="SM00320">
    <property type="entry name" value="WD40"/>
    <property type="match status" value="2"/>
</dbReference>
<dbReference type="Pfam" id="PF00400">
    <property type="entry name" value="WD40"/>
    <property type="match status" value="2"/>
</dbReference>
<gene>
    <name evidence="3" type="ORF">M5K25_018815</name>
</gene>
<evidence type="ECO:0000256" key="2">
    <source>
        <dbReference type="SAM" id="MobiDB-lite"/>
    </source>
</evidence>
<dbReference type="SUPFAM" id="SSF50978">
    <property type="entry name" value="WD40 repeat-like"/>
    <property type="match status" value="1"/>
</dbReference>